<protein>
    <recommendedName>
        <fullName evidence="4">Outer membrane protein beta-barrel domain-containing protein</fullName>
    </recommendedName>
</protein>
<proteinExistence type="predicted"/>
<reference evidence="3" key="1">
    <citation type="submission" date="2018-08" db="EMBL/GenBank/DDBJ databases">
        <title>Mucilaginibacter sp. MYSH2.</title>
        <authorList>
            <person name="Seo T."/>
        </authorList>
    </citation>
    <scope>NUCLEOTIDE SEQUENCE [LARGE SCALE GENOMIC DNA]</scope>
    <source>
        <strain evidence="3">KIRAN</strain>
    </source>
</reference>
<keyword evidence="3" id="KW-1185">Reference proteome</keyword>
<evidence type="ECO:0008006" key="4">
    <source>
        <dbReference type="Google" id="ProtNLM"/>
    </source>
</evidence>
<dbReference type="Proteomes" id="UP000266005">
    <property type="component" value="Unassembled WGS sequence"/>
</dbReference>
<dbReference type="EMBL" id="QWGE01000005">
    <property type="protein sequence ID" value="RIJ34335.1"/>
    <property type="molecule type" value="Genomic_DNA"/>
</dbReference>
<gene>
    <name evidence="2" type="ORF">D1627_15550</name>
</gene>
<comment type="caution">
    <text evidence="2">The sequence shown here is derived from an EMBL/GenBank/DDBJ whole genome shotgun (WGS) entry which is preliminary data.</text>
</comment>
<keyword evidence="1" id="KW-0732">Signal</keyword>
<evidence type="ECO:0000313" key="3">
    <source>
        <dbReference type="Proteomes" id="UP000266005"/>
    </source>
</evidence>
<dbReference type="RefSeq" id="WP_119433195.1">
    <property type="nucleotide sequence ID" value="NZ_QWGE01000005.1"/>
</dbReference>
<dbReference type="OrthoDB" id="852489at2"/>
<name>A0A399RY42_9BACT</name>
<sequence>MKKLTFKLIILLMLAGFEAAAQGGFYLEPRLGAGTFSMGTMKKWQESVTSGNFSNAKATDRFPPYFNFGVGVAKDLDESTRLGVFVEHGSTGGRVTYRDYSGEFTIDDLLRYNALGFSFYSHKPVKEESELEFLAGIELSSLWTTLVHKEYFRLYDESDESEDEFNAIGLGLKPFVGLSYPLGNFPVSLSLGYLANASGPFHVPGKPDYKLSLDGREDKAIRPGWSGLRVNLSLAFML</sequence>
<feature type="chain" id="PRO_5017294320" description="Outer membrane protein beta-barrel domain-containing protein" evidence="1">
    <location>
        <begin position="22"/>
        <end position="238"/>
    </location>
</feature>
<evidence type="ECO:0000256" key="1">
    <source>
        <dbReference type="SAM" id="SignalP"/>
    </source>
</evidence>
<organism evidence="2 3">
    <name type="scientific">Pontibacter oryzae</name>
    <dbReference type="NCBI Taxonomy" id="2304593"/>
    <lineage>
        <taxon>Bacteria</taxon>
        <taxon>Pseudomonadati</taxon>
        <taxon>Bacteroidota</taxon>
        <taxon>Cytophagia</taxon>
        <taxon>Cytophagales</taxon>
        <taxon>Hymenobacteraceae</taxon>
        <taxon>Pontibacter</taxon>
    </lineage>
</organism>
<accession>A0A399RY42</accession>
<evidence type="ECO:0000313" key="2">
    <source>
        <dbReference type="EMBL" id="RIJ34335.1"/>
    </source>
</evidence>
<feature type="signal peptide" evidence="1">
    <location>
        <begin position="1"/>
        <end position="21"/>
    </location>
</feature>
<dbReference type="AlphaFoldDB" id="A0A399RY42"/>